<sequence>MEARGTEKEYSLVGDSFDNSTTEDTVENRKGCVSGDVAGAGSAGFAGCAGFSGGSCVTEAEDVEEEVAVATVLGGADPGCCGRAAAVTWPAKNSISTQSVMVVGLDDEVNEPYTRHSPRGDTACRASTPDKCAPVMVYHAPPYAPPAVDTTHHRRCYAGM</sequence>
<keyword evidence="3" id="KW-1185">Reference proteome</keyword>
<evidence type="ECO:0000313" key="3">
    <source>
        <dbReference type="Proteomes" id="UP000271241"/>
    </source>
</evidence>
<protein>
    <submittedName>
        <fullName evidence="2">Uncharacterized protein</fullName>
    </submittedName>
</protein>
<reference evidence="3" key="1">
    <citation type="journal article" date="2018" name="Nat. Microbiol.">
        <title>Leveraging single-cell genomics to expand the fungal tree of life.</title>
        <authorList>
            <person name="Ahrendt S.R."/>
            <person name="Quandt C.A."/>
            <person name="Ciobanu D."/>
            <person name="Clum A."/>
            <person name="Salamov A."/>
            <person name="Andreopoulos B."/>
            <person name="Cheng J.F."/>
            <person name="Woyke T."/>
            <person name="Pelin A."/>
            <person name="Henrissat B."/>
            <person name="Reynolds N.K."/>
            <person name="Benny G.L."/>
            <person name="Smith M.E."/>
            <person name="James T.Y."/>
            <person name="Grigoriev I.V."/>
        </authorList>
    </citation>
    <scope>NUCLEOTIDE SEQUENCE [LARGE SCALE GENOMIC DNA]</scope>
    <source>
        <strain evidence="3">RSA 1356</strain>
    </source>
</reference>
<proteinExistence type="predicted"/>
<dbReference type="Proteomes" id="UP000271241">
    <property type="component" value="Unassembled WGS sequence"/>
</dbReference>
<evidence type="ECO:0000313" key="2">
    <source>
        <dbReference type="EMBL" id="RKP09140.1"/>
    </source>
</evidence>
<dbReference type="EMBL" id="KZ992538">
    <property type="protein sequence ID" value="RKP09140.1"/>
    <property type="molecule type" value="Genomic_DNA"/>
</dbReference>
<name>A0A4P9XUL9_9FUNG</name>
<accession>A0A4P9XUL9</accession>
<feature type="region of interest" description="Disordered" evidence="1">
    <location>
        <begin position="1"/>
        <end position="26"/>
    </location>
</feature>
<gene>
    <name evidence="2" type="ORF">THASP1DRAFT_22978</name>
</gene>
<dbReference type="AlphaFoldDB" id="A0A4P9XUL9"/>
<feature type="compositionally biased region" description="Basic and acidic residues" evidence="1">
    <location>
        <begin position="1"/>
        <end position="10"/>
    </location>
</feature>
<organism evidence="2 3">
    <name type="scientific">Thamnocephalis sphaerospora</name>
    <dbReference type="NCBI Taxonomy" id="78915"/>
    <lineage>
        <taxon>Eukaryota</taxon>
        <taxon>Fungi</taxon>
        <taxon>Fungi incertae sedis</taxon>
        <taxon>Zoopagomycota</taxon>
        <taxon>Zoopagomycotina</taxon>
        <taxon>Zoopagomycetes</taxon>
        <taxon>Zoopagales</taxon>
        <taxon>Sigmoideomycetaceae</taxon>
        <taxon>Thamnocephalis</taxon>
    </lineage>
</organism>
<evidence type="ECO:0000256" key="1">
    <source>
        <dbReference type="SAM" id="MobiDB-lite"/>
    </source>
</evidence>